<reference evidence="2 3" key="1">
    <citation type="submission" date="2017-08" db="EMBL/GenBank/DDBJ databases">
        <authorList>
            <person name="de Groot N.N."/>
        </authorList>
    </citation>
    <scope>NUCLEOTIDE SEQUENCE [LARGE SCALE GENOMIC DNA]</scope>
    <source>
        <strain evidence="2 3">JC85</strain>
    </source>
</reference>
<dbReference type="Pfam" id="PF06791">
    <property type="entry name" value="TMP_2"/>
    <property type="match status" value="1"/>
</dbReference>
<dbReference type="RefSeq" id="WP_176526761.1">
    <property type="nucleotide sequence ID" value="NZ_OBQD01000009.1"/>
</dbReference>
<dbReference type="EMBL" id="OBQD01000009">
    <property type="protein sequence ID" value="SOC41554.1"/>
    <property type="molecule type" value="Genomic_DNA"/>
</dbReference>
<dbReference type="AlphaFoldDB" id="A0A285UI14"/>
<gene>
    <name evidence="2" type="ORF">SAMN05892877_1091</name>
</gene>
<evidence type="ECO:0000313" key="2">
    <source>
        <dbReference type="EMBL" id="SOC41554.1"/>
    </source>
</evidence>
<feature type="domain" description="Bacteriophage tail tape measure N-terminal" evidence="1">
    <location>
        <begin position="146"/>
        <end position="217"/>
    </location>
</feature>
<feature type="non-terminal residue" evidence="2">
    <location>
        <position position="217"/>
    </location>
</feature>
<sequence>MAAPYRISIGVNLDPAGAKAGAAATKNELDKIGAAAEATESKLQRLINASVGLHTGPANNNARAWTGILASEGMALDNLRAKYNPTYAAIRNYKQAITEIRTAYAQAAISADEMTAAMSRQRQMALSTIAAVKGRDGLPGMFVGSSRNDQFRRQNLSYQLFDIGQTAAMGMNPAMIFAQQGPQILQLYAGQGGVNAALKDLGTIAGGAARLITPLTV</sequence>
<keyword evidence="3" id="KW-1185">Reference proteome</keyword>
<proteinExistence type="predicted"/>
<evidence type="ECO:0000313" key="3">
    <source>
        <dbReference type="Proteomes" id="UP000219167"/>
    </source>
</evidence>
<organism evidence="2 3">
    <name type="scientific">Rhizobium subbaraonis</name>
    <dbReference type="NCBI Taxonomy" id="908946"/>
    <lineage>
        <taxon>Bacteria</taxon>
        <taxon>Pseudomonadati</taxon>
        <taxon>Pseudomonadota</taxon>
        <taxon>Alphaproteobacteria</taxon>
        <taxon>Hyphomicrobiales</taxon>
        <taxon>Rhizobiaceae</taxon>
        <taxon>Rhizobium/Agrobacterium group</taxon>
        <taxon>Rhizobium</taxon>
    </lineage>
</organism>
<evidence type="ECO:0000259" key="1">
    <source>
        <dbReference type="Pfam" id="PF06791"/>
    </source>
</evidence>
<dbReference type="Proteomes" id="UP000219167">
    <property type="component" value="Unassembled WGS sequence"/>
</dbReference>
<accession>A0A285UI14</accession>
<dbReference type="InterPro" id="IPR009628">
    <property type="entry name" value="Phage_tape_measure_N"/>
</dbReference>
<name>A0A285UI14_9HYPH</name>
<protein>
    <submittedName>
        <fullName evidence="2">Tail length tape measure protein</fullName>
    </submittedName>
</protein>